<evidence type="ECO:0000256" key="1">
    <source>
        <dbReference type="ARBA" id="ARBA00022737"/>
    </source>
</evidence>
<dbReference type="Pfam" id="PF22914">
    <property type="entry name" value="Fibulin_C"/>
    <property type="match status" value="1"/>
</dbReference>
<evidence type="ECO:0000259" key="2">
    <source>
        <dbReference type="Pfam" id="PF22914"/>
    </source>
</evidence>
<dbReference type="EMBL" id="CAJFCV020000004">
    <property type="protein sequence ID" value="CAG9116519.1"/>
    <property type="molecule type" value="Genomic_DNA"/>
</dbReference>
<gene>
    <name evidence="3" type="ORF">BXYJ_LOCUS9482</name>
</gene>
<protein>
    <submittedName>
        <fullName evidence="3">(pine wood nematode) hypothetical protein</fullName>
    </submittedName>
</protein>
<evidence type="ECO:0000313" key="7">
    <source>
        <dbReference type="WBParaSite" id="BXY_0767900.1"/>
    </source>
</evidence>
<reference evidence="7" key="1">
    <citation type="submission" date="2016-11" db="UniProtKB">
        <authorList>
            <consortium name="WormBaseParasite"/>
        </authorList>
    </citation>
    <scope>IDENTIFICATION</scope>
</reference>
<dbReference type="AlphaFoldDB" id="A0A1I7S3U8"/>
<keyword evidence="1" id="KW-0677">Repeat</keyword>
<evidence type="ECO:0000313" key="6">
    <source>
        <dbReference type="Proteomes" id="UP000659654"/>
    </source>
</evidence>
<dbReference type="Proteomes" id="UP000582659">
    <property type="component" value="Unassembled WGS sequence"/>
</dbReference>
<evidence type="ECO:0000313" key="5">
    <source>
        <dbReference type="Proteomes" id="UP000095284"/>
    </source>
</evidence>
<dbReference type="Proteomes" id="UP000659654">
    <property type="component" value="Unassembled WGS sequence"/>
</dbReference>
<accession>A0A1I7S3U8</accession>
<dbReference type="InterPro" id="IPR055088">
    <property type="entry name" value="Fibulin_C"/>
</dbReference>
<reference evidence="4" key="2">
    <citation type="submission" date="2020-08" db="EMBL/GenBank/DDBJ databases">
        <authorList>
            <person name="Kikuchi T."/>
        </authorList>
    </citation>
    <scope>NUCLEOTIDE SEQUENCE</scope>
    <source>
        <strain evidence="3">Ka4C1</strain>
    </source>
</reference>
<sequence>MIDDGYSCLIDCNQTNVNCSADQTREILFQYRTIPSIQSLDKPLEISRITVSMPTPFVSDFVLHHRYRRDFAIEKVNDHVAIISLKRPIRGPKTEIVRITVNTKTPFKALIAHNLIYIEVHVSEYDF</sequence>
<dbReference type="Proteomes" id="UP000095284">
    <property type="component" value="Unplaced"/>
</dbReference>
<dbReference type="OrthoDB" id="5819528at2759"/>
<keyword evidence="6" id="KW-1185">Reference proteome</keyword>
<name>A0A1I7S3U8_BURXY</name>
<dbReference type="EMBL" id="CAJFDI010000004">
    <property type="protein sequence ID" value="CAD5226937.1"/>
    <property type="molecule type" value="Genomic_DNA"/>
</dbReference>
<evidence type="ECO:0000313" key="4">
    <source>
        <dbReference type="EMBL" id="CAG9116519.1"/>
    </source>
</evidence>
<organism evidence="5 7">
    <name type="scientific">Bursaphelenchus xylophilus</name>
    <name type="common">Pinewood nematode worm</name>
    <name type="synonym">Aphelenchoides xylophilus</name>
    <dbReference type="NCBI Taxonomy" id="6326"/>
    <lineage>
        <taxon>Eukaryota</taxon>
        <taxon>Metazoa</taxon>
        <taxon>Ecdysozoa</taxon>
        <taxon>Nematoda</taxon>
        <taxon>Chromadorea</taxon>
        <taxon>Rhabditida</taxon>
        <taxon>Tylenchina</taxon>
        <taxon>Tylenchomorpha</taxon>
        <taxon>Aphelenchoidea</taxon>
        <taxon>Aphelenchoididae</taxon>
        <taxon>Bursaphelenchus</taxon>
    </lineage>
</organism>
<feature type="domain" description="Fibulin C-terminal Ig-like" evidence="2">
    <location>
        <begin position="26"/>
        <end position="124"/>
    </location>
</feature>
<evidence type="ECO:0000313" key="3">
    <source>
        <dbReference type="EMBL" id="CAD5226937.1"/>
    </source>
</evidence>
<dbReference type="WBParaSite" id="BXY_0767900.1">
    <property type="protein sequence ID" value="BXY_0767900.1"/>
    <property type="gene ID" value="BXY_0767900"/>
</dbReference>
<proteinExistence type="predicted"/>